<dbReference type="InterPro" id="IPR001451">
    <property type="entry name" value="Hexapep"/>
</dbReference>
<gene>
    <name evidence="3" type="ORF">OPS25_15115</name>
</gene>
<comment type="caution">
    <text evidence="3">The sequence shown here is derived from an EMBL/GenBank/DDBJ whole genome shotgun (WGS) entry which is preliminary data.</text>
</comment>
<dbReference type="InterPro" id="IPR011004">
    <property type="entry name" value="Trimer_LpxA-like_sf"/>
</dbReference>
<dbReference type="RefSeq" id="WP_265618715.1">
    <property type="nucleotide sequence ID" value="NZ_JAPFRD010000013.1"/>
</dbReference>
<name>A0ABT3PAV6_9ALTE</name>
<dbReference type="Gene3D" id="2.160.10.10">
    <property type="entry name" value="Hexapeptide repeat proteins"/>
    <property type="match status" value="1"/>
</dbReference>
<evidence type="ECO:0000313" key="4">
    <source>
        <dbReference type="Proteomes" id="UP001142810"/>
    </source>
</evidence>
<dbReference type="Pfam" id="PF14602">
    <property type="entry name" value="Hexapep_2"/>
    <property type="match status" value="1"/>
</dbReference>
<keyword evidence="4" id="KW-1185">Reference proteome</keyword>
<reference evidence="3" key="1">
    <citation type="submission" date="2022-11" db="EMBL/GenBank/DDBJ databases">
        <title>Alteromonas sp. nov., isolated from sea water of the Qingdao.</title>
        <authorList>
            <person name="Wang Q."/>
        </authorList>
    </citation>
    <scope>NUCLEOTIDE SEQUENCE</scope>
    <source>
        <strain evidence="3">ASW11-7</strain>
    </source>
</reference>
<dbReference type="Pfam" id="PF00132">
    <property type="entry name" value="Hexapep"/>
    <property type="match status" value="1"/>
</dbReference>
<sequence length="168" mass="18110">MFPIVNPPQKKSFDPTQQPFSANRHRAAQICRQFNLLSPLAVQERKKLLSTLVHGDLPIFIESDFYCEYGDNIHIGAETFINHNVTINDSAPIVIGKNVLIGPNCFLNTVLHQAANKVTCAAIKIGDHVWIGANVTICGGVEIGDHAIIGAGCIIKESVGAGEVVKGI</sequence>
<dbReference type="EMBL" id="JAPFRD010000013">
    <property type="protein sequence ID" value="MCW8109835.1"/>
    <property type="molecule type" value="Genomic_DNA"/>
</dbReference>
<comment type="similarity">
    <text evidence="1">Belongs to the transferase hexapeptide repeat family.</text>
</comment>
<dbReference type="SUPFAM" id="SSF51161">
    <property type="entry name" value="Trimeric LpxA-like enzymes"/>
    <property type="match status" value="1"/>
</dbReference>
<keyword evidence="2" id="KW-0808">Transferase</keyword>
<dbReference type="InterPro" id="IPR051159">
    <property type="entry name" value="Hexapeptide_acetyltransf"/>
</dbReference>
<evidence type="ECO:0000256" key="1">
    <source>
        <dbReference type="ARBA" id="ARBA00007274"/>
    </source>
</evidence>
<accession>A0ABT3PAV6</accession>
<evidence type="ECO:0000256" key="2">
    <source>
        <dbReference type="ARBA" id="ARBA00022679"/>
    </source>
</evidence>
<protein>
    <submittedName>
        <fullName evidence="3">DapH/DapD/GlmU-related protein</fullName>
    </submittedName>
</protein>
<dbReference type="PANTHER" id="PTHR23416:SF23">
    <property type="entry name" value="ACETYLTRANSFERASE C18B11.09C-RELATED"/>
    <property type="match status" value="1"/>
</dbReference>
<dbReference type="PANTHER" id="PTHR23416">
    <property type="entry name" value="SIALIC ACID SYNTHASE-RELATED"/>
    <property type="match status" value="1"/>
</dbReference>
<organism evidence="3 4">
    <name type="scientific">Alteromonas aquimaris</name>
    <dbReference type="NCBI Taxonomy" id="2998417"/>
    <lineage>
        <taxon>Bacteria</taxon>
        <taxon>Pseudomonadati</taxon>
        <taxon>Pseudomonadota</taxon>
        <taxon>Gammaproteobacteria</taxon>
        <taxon>Alteromonadales</taxon>
        <taxon>Alteromonadaceae</taxon>
        <taxon>Alteromonas/Salinimonas group</taxon>
        <taxon>Alteromonas</taxon>
    </lineage>
</organism>
<dbReference type="Proteomes" id="UP001142810">
    <property type="component" value="Unassembled WGS sequence"/>
</dbReference>
<proteinExistence type="inferred from homology"/>
<evidence type="ECO:0000313" key="3">
    <source>
        <dbReference type="EMBL" id="MCW8109835.1"/>
    </source>
</evidence>